<organism evidence="3 4">
    <name type="scientific">Falsiroseomonas bella</name>
    <dbReference type="NCBI Taxonomy" id="2184016"/>
    <lineage>
        <taxon>Bacteria</taxon>
        <taxon>Pseudomonadati</taxon>
        <taxon>Pseudomonadota</taxon>
        <taxon>Alphaproteobacteria</taxon>
        <taxon>Acetobacterales</taxon>
        <taxon>Roseomonadaceae</taxon>
        <taxon>Falsiroseomonas</taxon>
    </lineage>
</organism>
<dbReference type="NCBIfam" id="NF033208">
    <property type="entry name" value="choice_anch_E"/>
    <property type="match status" value="1"/>
</dbReference>
<dbReference type="NCBIfam" id="TIGR02595">
    <property type="entry name" value="PEP_CTERM"/>
    <property type="match status" value="1"/>
</dbReference>
<keyword evidence="4" id="KW-1185">Reference proteome</keyword>
<evidence type="ECO:0000313" key="4">
    <source>
        <dbReference type="Proteomes" id="UP000245765"/>
    </source>
</evidence>
<proteinExistence type="predicted"/>
<name>A0A317FJR7_9PROT</name>
<keyword evidence="1" id="KW-0732">Signal</keyword>
<feature type="signal peptide" evidence="1">
    <location>
        <begin position="1"/>
        <end position="21"/>
    </location>
</feature>
<dbReference type="Proteomes" id="UP000245765">
    <property type="component" value="Unassembled WGS sequence"/>
</dbReference>
<evidence type="ECO:0000313" key="3">
    <source>
        <dbReference type="EMBL" id="PWS39314.1"/>
    </source>
</evidence>
<accession>A0A317FJR7</accession>
<dbReference type="RefSeq" id="WP_109869936.1">
    <property type="nucleotide sequence ID" value="NZ_QGNA01000001.1"/>
</dbReference>
<dbReference type="Pfam" id="PF07589">
    <property type="entry name" value="PEP-CTERM"/>
    <property type="match status" value="1"/>
</dbReference>
<reference evidence="4" key="1">
    <citation type="submission" date="2018-05" db="EMBL/GenBank/DDBJ databases">
        <authorList>
            <person name="Du Z."/>
            <person name="Wang X."/>
        </authorList>
    </citation>
    <scope>NUCLEOTIDE SEQUENCE [LARGE SCALE GENOMIC DNA]</scope>
    <source>
        <strain evidence="4">CQN31</strain>
    </source>
</reference>
<gene>
    <name evidence="3" type="ORF">DFH01_05065</name>
</gene>
<comment type="caution">
    <text evidence="3">The sequence shown here is derived from an EMBL/GenBank/DDBJ whole genome shotgun (WGS) entry which is preliminary data.</text>
</comment>
<feature type="chain" id="PRO_5016236990" description="Ice-binding protein C-terminal domain-containing protein" evidence="1">
    <location>
        <begin position="22"/>
        <end position="227"/>
    </location>
</feature>
<dbReference type="AlphaFoldDB" id="A0A317FJR7"/>
<feature type="domain" description="Ice-binding protein C-terminal" evidence="2">
    <location>
        <begin position="200"/>
        <end position="222"/>
    </location>
</feature>
<sequence length="227" mass="23538">MRLASGFAVCAFVVSATVAQAATITRTAEYPLTALPGPPGTDTTLSIQKFSPSWGTLLAVEVELEGTSGGTLRIARNNNGPTGSVTYTSTLGANFALSFDTTSLPVLSVDTPVSVTVPRGTNRTSDPVSSTGTVSDTYVAPAILAFFTGPGNVIFNLSIDRDNGLISPTSTVTNGTYTPGRFNEAGALLTVRYDVDRSTAVPEPLTLSLFGMGLIGLGLVRRVSRRG</sequence>
<evidence type="ECO:0000259" key="2">
    <source>
        <dbReference type="Pfam" id="PF07589"/>
    </source>
</evidence>
<evidence type="ECO:0000256" key="1">
    <source>
        <dbReference type="SAM" id="SignalP"/>
    </source>
</evidence>
<dbReference type="OrthoDB" id="8777810at2"/>
<dbReference type="EMBL" id="QGNA01000001">
    <property type="protein sequence ID" value="PWS39314.1"/>
    <property type="molecule type" value="Genomic_DNA"/>
</dbReference>
<protein>
    <recommendedName>
        <fullName evidence="2">Ice-binding protein C-terminal domain-containing protein</fullName>
    </recommendedName>
</protein>
<dbReference type="InterPro" id="IPR013424">
    <property type="entry name" value="Ice-binding_C"/>
</dbReference>